<dbReference type="SUPFAM" id="SSF55486">
    <property type="entry name" value="Metalloproteases ('zincins'), catalytic domain"/>
    <property type="match status" value="1"/>
</dbReference>
<dbReference type="EMBL" id="ADNY01000004">
    <property type="protein sequence ID" value="EFG56267.1"/>
    <property type="molecule type" value="Genomic_DNA"/>
</dbReference>
<evidence type="ECO:0000256" key="1">
    <source>
        <dbReference type="ARBA" id="ARBA00022670"/>
    </source>
</evidence>
<dbReference type="InterPro" id="IPR021190">
    <property type="entry name" value="Pept_M10A"/>
</dbReference>
<evidence type="ECO:0000256" key="6">
    <source>
        <dbReference type="SAM" id="SignalP"/>
    </source>
</evidence>
<keyword evidence="1" id="KW-0645">Protease</keyword>
<comment type="caution">
    <text evidence="8">The sequence shown here is derived from an EMBL/GenBank/DDBJ whole genome shotgun (WGS) entry which is preliminary data.</text>
</comment>
<feature type="region of interest" description="Disordered" evidence="5">
    <location>
        <begin position="35"/>
        <end position="63"/>
    </location>
</feature>
<dbReference type="Proteomes" id="UP000004069">
    <property type="component" value="Unassembled WGS sequence"/>
</dbReference>
<keyword evidence="2" id="KW-0479">Metal-binding</keyword>
<protein>
    <submittedName>
        <fullName evidence="8">Matrixin</fullName>
    </submittedName>
</protein>
<dbReference type="SMART" id="SM00235">
    <property type="entry name" value="ZnMc"/>
    <property type="match status" value="1"/>
</dbReference>
<dbReference type="InterPro" id="IPR001818">
    <property type="entry name" value="Pept_M10_metallopeptidase"/>
</dbReference>
<feature type="compositionally biased region" description="Basic residues" evidence="5">
    <location>
        <begin position="36"/>
        <end position="63"/>
    </location>
</feature>
<name>D4YRF7_9LACO</name>
<evidence type="ECO:0000256" key="2">
    <source>
        <dbReference type="ARBA" id="ARBA00022723"/>
    </source>
</evidence>
<keyword evidence="6" id="KW-0732">Signal</keyword>
<evidence type="ECO:0000256" key="5">
    <source>
        <dbReference type="SAM" id="MobiDB-lite"/>
    </source>
</evidence>
<evidence type="ECO:0000313" key="9">
    <source>
        <dbReference type="Proteomes" id="UP000004069"/>
    </source>
</evidence>
<dbReference type="GO" id="GO:0006508">
    <property type="term" value="P:proteolysis"/>
    <property type="evidence" value="ECO:0007669"/>
    <property type="project" value="UniProtKB-KW"/>
</dbReference>
<organism evidence="8 9">
    <name type="scientific">Lactobacillus amylolyticus DSM 11664</name>
    <dbReference type="NCBI Taxonomy" id="585524"/>
    <lineage>
        <taxon>Bacteria</taxon>
        <taxon>Bacillati</taxon>
        <taxon>Bacillota</taxon>
        <taxon>Bacilli</taxon>
        <taxon>Lactobacillales</taxon>
        <taxon>Lactobacillaceae</taxon>
        <taxon>Lactobacillus</taxon>
    </lineage>
</organism>
<dbReference type="InterPro" id="IPR006026">
    <property type="entry name" value="Peptidase_Metallo"/>
</dbReference>
<feature type="chain" id="PRO_5039570285" evidence="6">
    <location>
        <begin position="25"/>
        <end position="213"/>
    </location>
</feature>
<evidence type="ECO:0000259" key="7">
    <source>
        <dbReference type="SMART" id="SM00235"/>
    </source>
</evidence>
<dbReference type="eggNOG" id="COG5549">
    <property type="taxonomic scope" value="Bacteria"/>
</dbReference>
<dbReference type="Pfam" id="PF00413">
    <property type="entry name" value="Peptidase_M10"/>
    <property type="match status" value="1"/>
</dbReference>
<sequence>MIMKKIFKKLIILTMLLGAFSLNAPEITTPNIVQAAKHKTKKTKAKTKSKTKKQAKSTKRKLRRKKVAVHHLIPWANVYIAISKSSPDYQPTIDAINAWNNTKTVKLNIVGSTKNAFIIISNADYGNTGWAGEEQEHITQSKVYSTIHLNDYFLNQVDYKIKVDVAEHELGHSIGLNHYDAGPSVMNPIIDPNHAYSIQPIDIQMVKKMYNEK</sequence>
<keyword evidence="3" id="KW-0378">Hydrolase</keyword>
<dbReference type="GO" id="GO:0008270">
    <property type="term" value="F:zinc ion binding"/>
    <property type="evidence" value="ECO:0007669"/>
    <property type="project" value="InterPro"/>
</dbReference>
<dbReference type="AlphaFoldDB" id="D4YRF7"/>
<dbReference type="GO" id="GO:0031012">
    <property type="term" value="C:extracellular matrix"/>
    <property type="evidence" value="ECO:0007669"/>
    <property type="project" value="InterPro"/>
</dbReference>
<evidence type="ECO:0000313" key="8">
    <source>
        <dbReference type="EMBL" id="EFG56267.1"/>
    </source>
</evidence>
<dbReference type="InterPro" id="IPR024079">
    <property type="entry name" value="MetalloPept_cat_dom_sf"/>
</dbReference>
<feature type="domain" description="Peptidase metallopeptidase" evidence="7">
    <location>
        <begin position="64"/>
        <end position="212"/>
    </location>
</feature>
<keyword evidence="9" id="KW-1185">Reference proteome</keyword>
<dbReference type="PRINTS" id="PR00138">
    <property type="entry name" value="MATRIXIN"/>
</dbReference>
<gene>
    <name evidence="8" type="ORF">HMPREF0493_0085</name>
</gene>
<feature type="signal peptide" evidence="6">
    <location>
        <begin position="1"/>
        <end position="24"/>
    </location>
</feature>
<proteinExistence type="predicted"/>
<evidence type="ECO:0000256" key="3">
    <source>
        <dbReference type="ARBA" id="ARBA00022801"/>
    </source>
</evidence>
<dbReference type="PATRIC" id="fig|585524.9.peg.1463"/>
<keyword evidence="4" id="KW-0862">Zinc</keyword>
<dbReference type="GO" id="GO:0004222">
    <property type="term" value="F:metalloendopeptidase activity"/>
    <property type="evidence" value="ECO:0007669"/>
    <property type="project" value="InterPro"/>
</dbReference>
<reference evidence="8 9" key="1">
    <citation type="submission" date="2010-04" db="EMBL/GenBank/DDBJ databases">
        <authorList>
            <person name="Muzny D."/>
            <person name="Qin X."/>
            <person name="Deng J."/>
            <person name="Jiang H."/>
            <person name="Liu Y."/>
            <person name="Qu J."/>
            <person name="Song X.-Z."/>
            <person name="Zhang L."/>
            <person name="Thornton R."/>
            <person name="Coyle M."/>
            <person name="Francisco L."/>
            <person name="Jackson L."/>
            <person name="Javaid M."/>
            <person name="Korchina V."/>
            <person name="Kovar C."/>
            <person name="Mata R."/>
            <person name="Mathew T."/>
            <person name="Ngo R."/>
            <person name="Nguyen L."/>
            <person name="Nguyen N."/>
            <person name="Okwuonu G."/>
            <person name="Ongeri F."/>
            <person name="Pham C."/>
            <person name="Simmons D."/>
            <person name="Wilczek-Boney K."/>
            <person name="Hale W."/>
            <person name="Jakkamsetti A."/>
            <person name="Pham P."/>
            <person name="Ruth R."/>
            <person name="San Lucas F."/>
            <person name="Warren J."/>
            <person name="Zhang J."/>
            <person name="Zhao Z."/>
            <person name="Zhou C."/>
            <person name="Zhu D."/>
            <person name="Lee S."/>
            <person name="Bess C."/>
            <person name="Blankenburg K."/>
            <person name="Forbes L."/>
            <person name="Fu Q."/>
            <person name="Gubbala S."/>
            <person name="Hirani K."/>
            <person name="Jayaseelan J.C."/>
            <person name="Lara F."/>
            <person name="Munidasa M."/>
            <person name="Palculict T."/>
            <person name="Patil S."/>
            <person name="Pu L.-L."/>
            <person name="Saada N."/>
            <person name="Tang L."/>
            <person name="Weissenberger G."/>
            <person name="Zhu Y."/>
            <person name="Hemphill L."/>
            <person name="Shang Y."/>
            <person name="Youmans B."/>
            <person name="Ayvaz T."/>
            <person name="Ross M."/>
            <person name="Santibanez J."/>
            <person name="Aqrawi P."/>
            <person name="Gross S."/>
            <person name="Joshi V."/>
            <person name="Fowler G."/>
            <person name="Nazareth L."/>
            <person name="Reid J."/>
            <person name="Worley K."/>
            <person name="Petrosino J."/>
            <person name="Highlander S."/>
            <person name="Gibbs R."/>
        </authorList>
    </citation>
    <scope>NUCLEOTIDE SEQUENCE [LARGE SCALE GENOMIC DNA]</scope>
    <source>
        <strain evidence="8 9">DSM 11664</strain>
    </source>
</reference>
<accession>D4YRF7</accession>
<evidence type="ECO:0000256" key="4">
    <source>
        <dbReference type="ARBA" id="ARBA00022833"/>
    </source>
</evidence>
<dbReference type="Gene3D" id="3.40.390.10">
    <property type="entry name" value="Collagenase (Catalytic Domain)"/>
    <property type="match status" value="1"/>
</dbReference>